<organism evidence="2 3">
    <name type="scientific">Fusobacterium mortiferum ATCC 9817</name>
    <dbReference type="NCBI Taxonomy" id="469616"/>
    <lineage>
        <taxon>Bacteria</taxon>
        <taxon>Fusobacteriati</taxon>
        <taxon>Fusobacteriota</taxon>
        <taxon>Fusobacteriia</taxon>
        <taxon>Fusobacteriales</taxon>
        <taxon>Fusobacteriaceae</taxon>
        <taxon>Fusobacterium</taxon>
    </lineage>
</organism>
<dbReference type="InterPro" id="IPR005546">
    <property type="entry name" value="Autotransporte_beta"/>
</dbReference>
<dbReference type="InterPro" id="IPR036709">
    <property type="entry name" value="Autotransporte_beta_dom_sf"/>
</dbReference>
<proteinExistence type="predicted"/>
<keyword evidence="3" id="KW-1185">Reference proteome</keyword>
<feature type="domain" description="Autotransporter" evidence="1">
    <location>
        <begin position="908"/>
        <end position="1187"/>
    </location>
</feature>
<dbReference type="Gene3D" id="2.40.128.130">
    <property type="entry name" value="Autotransporter beta-domain"/>
    <property type="match status" value="1"/>
</dbReference>
<dbReference type="Pfam" id="PF03797">
    <property type="entry name" value="Autotransporter"/>
    <property type="match status" value="1"/>
</dbReference>
<evidence type="ECO:0000313" key="2">
    <source>
        <dbReference type="EMBL" id="AVQ17996.1"/>
    </source>
</evidence>
<dbReference type="SMART" id="SM00869">
    <property type="entry name" value="Autotransporter"/>
    <property type="match status" value="1"/>
</dbReference>
<protein>
    <submittedName>
        <fullName evidence="2">Autotransporter domain-containing protein</fullName>
    </submittedName>
</protein>
<evidence type="ECO:0000259" key="1">
    <source>
        <dbReference type="PROSITE" id="PS51208"/>
    </source>
</evidence>
<evidence type="ECO:0000313" key="3">
    <source>
        <dbReference type="Proteomes" id="UP000240258"/>
    </source>
</evidence>
<dbReference type="PROSITE" id="PS51208">
    <property type="entry name" value="AUTOTRANSPORTER"/>
    <property type="match status" value="1"/>
</dbReference>
<dbReference type="RefSeq" id="WP_005885843.1">
    <property type="nucleotide sequence ID" value="NZ_CP028102.1"/>
</dbReference>
<dbReference type="GeneID" id="62762311"/>
<dbReference type="EMBL" id="CP028102">
    <property type="protein sequence ID" value="AVQ17996.1"/>
    <property type="molecule type" value="Genomic_DNA"/>
</dbReference>
<gene>
    <name evidence="2" type="ORF">C4N19_02195</name>
</gene>
<sequence length="1187" mass="126344">MKRELEKSLKRYLKRKVRITLGFVTAFAIMGNVGLASEAIEGSLDWSMEKAKEWTEGYDGSNKIKEITGDRVSISEAGEIKLDGIVLVTVPQTNISNKVLTNINNTADLLDKHINGNTELVIGKDADGNEIVGYNEGLALQNNGEVVEQDTGFEISGEGNIFVNDGELNKSQKSLEGATIVNKGEITFTGDGGQSIGSNGVGYNYGIIANDGVSGQYILGTGYNYGIIANSGNTGQNIGSNGIGYNFGLIHNKGNYGQNIGSNGVGYNYGVIINTNNNSAQSIIGTGYNYGILSGLYGQFISKDTTTNTSGIGYNYGIINVNTNASGQYIGKDKGGKVYNYGIINNNGGTAINISSGEASNYGVVKNTTGAVFNGKVDNYGIVIYTTANQGALGTGTNKGVVLDSTYTLVSGKNDGVIELSSTGNISGDNDKTYYTKDNTIDFSQDLTGNVLTAVITGDDVAYNYNGSDELVLNDSVVTGYFTDGGKGTLLNVSNDLVLVNSTINAVTDIENRDDVTAVKLDGGTLTQIGESQIVGKVEGEGGINYLASQSKEQSISINGEVTLRNATADEVINYGITNNKTDISFKILEADKLTLDFTVEDSENVNKIVLGDNVVIGEATTTTPVIDGSSSSEKINLTINDITGIHGDITLGNNDDTLTIAKNYAYDGVIDLGNGTNDILNLSHSDEGTTHVKNEENTFNYKVHNVEEINLTGGHWHIDNTKTEITGDKVNLNISGELHVEVNSLGAGKGVETSMDGVGKDVNDFTVSAGEGIKFVVGDNFNALEPSYSFETEYKLGADTEIKGAVIFDTSASTVTEDSVGHINIRVKEADELGLGDYAAIYDTVIKNLSENDALRNAINYQDGGQFQDMIKNTDFQASAFYTTGYAVTKDVTDMYMDTVESFGRKAGAGEWLAFGKYLSSDTEFDGGSSSRGYDGDITGTVGMVEYGVNDTTSYGVVFGKGDTEIDITGGGKLDGDNTYIGGYVKHTTEGGIELLGNIGFTKSDLDAKFSTHDTVGGVNYNIISDGSSDADAITLSLKAKKPYSISETLRVEPMLGARYTLINQDAVESSDRNFRIDERDVTVLEGMAGADLVKDFSVANGKLSLKTGVEVSLLSVSDSDDARYTLYGNEIALVNEEEIADSKVSAHVGFGYEHENGVGVDARYKFIWTDKGDSNRAEVGLSYRF</sequence>
<reference evidence="3" key="1">
    <citation type="journal article" date="2018" name="MSphere">
        <title>Fusobacterium Genomics Using MinION and Illumina Sequencing Enables Genome Completion and Correction.</title>
        <authorList>
            <person name="Todd S.M."/>
            <person name="Settlage R.E."/>
            <person name="Lahmers K.K."/>
            <person name="Slade D.J."/>
        </authorList>
    </citation>
    <scope>NUCLEOTIDE SEQUENCE [LARGE SCALE GENOMIC DNA]</scope>
    <source>
        <strain evidence="3">ATCC 9817</strain>
    </source>
</reference>
<name>A0ABN5J743_FUSMR</name>
<accession>A0ABN5J743</accession>
<dbReference type="SUPFAM" id="SSF103515">
    <property type="entry name" value="Autotransporter"/>
    <property type="match status" value="1"/>
</dbReference>
<dbReference type="Proteomes" id="UP000240258">
    <property type="component" value="Chromosome"/>
</dbReference>